<dbReference type="Proteomes" id="UP001175000">
    <property type="component" value="Unassembled WGS sequence"/>
</dbReference>
<protein>
    <submittedName>
        <fullName evidence="2">Uncharacterized protein</fullName>
    </submittedName>
</protein>
<reference evidence="2" key="1">
    <citation type="submission" date="2023-06" db="EMBL/GenBank/DDBJ databases">
        <title>Genome-scale phylogeny and comparative genomics of the fungal order Sordariales.</title>
        <authorList>
            <consortium name="Lawrence Berkeley National Laboratory"/>
            <person name="Hensen N."/>
            <person name="Bonometti L."/>
            <person name="Westerberg I."/>
            <person name="Brannstrom I.O."/>
            <person name="Guillou S."/>
            <person name="Cros-Aarteil S."/>
            <person name="Calhoun S."/>
            <person name="Haridas S."/>
            <person name="Kuo A."/>
            <person name="Mondo S."/>
            <person name="Pangilinan J."/>
            <person name="Riley R."/>
            <person name="Labutti K."/>
            <person name="Andreopoulos B."/>
            <person name="Lipzen A."/>
            <person name="Chen C."/>
            <person name="Yanf M."/>
            <person name="Daum C."/>
            <person name="Ng V."/>
            <person name="Clum A."/>
            <person name="Steindorff A."/>
            <person name="Ohm R."/>
            <person name="Martin F."/>
            <person name="Silar P."/>
            <person name="Natvig D."/>
            <person name="Lalanne C."/>
            <person name="Gautier V."/>
            <person name="Ament-Velasquez S.L."/>
            <person name="Kruys A."/>
            <person name="Hutchinson M.I."/>
            <person name="Powell A.J."/>
            <person name="Barry K."/>
            <person name="Miller A.N."/>
            <person name="Grigoriev I.V."/>
            <person name="Debuchy R."/>
            <person name="Gladieux P."/>
            <person name="Thoren M.H."/>
            <person name="Johannesson H."/>
        </authorList>
    </citation>
    <scope>NUCLEOTIDE SEQUENCE</scope>
    <source>
        <strain evidence="2">CBS 606.72</strain>
    </source>
</reference>
<accession>A0AA40BV12</accession>
<evidence type="ECO:0000313" key="2">
    <source>
        <dbReference type="EMBL" id="KAK0614600.1"/>
    </source>
</evidence>
<sequence>MGWESHSDKLNRSSTVPDSIAPPPARISTKQMAPFIRPGKATPHPGREGKNHLPPFFFSFFEDAAYSIYVRRALRFAAGQMGAWGRSAASCLCFLRGRLGRVYLKRVRHVRGSWMGFSSAKHCRTQQIVILPCPPLSQRRRHRTRGVCDLGATETELEDGPYLRSPAKYRLASRSGQLIASTHSRRSIFDTGGRNPRVVQYRRTAFRVVVRDARPSKKIPPVTPVRRCCGVPEPTSWSTVDDGRKWCHDDAGGALAGCAPVRMTGAESREGSQVI</sequence>
<keyword evidence="3" id="KW-1185">Reference proteome</keyword>
<gene>
    <name evidence="2" type="ORF">B0T14DRAFT_311602</name>
</gene>
<comment type="caution">
    <text evidence="2">The sequence shown here is derived from an EMBL/GenBank/DDBJ whole genome shotgun (WGS) entry which is preliminary data.</text>
</comment>
<feature type="region of interest" description="Disordered" evidence="1">
    <location>
        <begin position="1"/>
        <end position="26"/>
    </location>
</feature>
<evidence type="ECO:0000313" key="3">
    <source>
        <dbReference type="Proteomes" id="UP001175000"/>
    </source>
</evidence>
<feature type="compositionally biased region" description="Basic and acidic residues" evidence="1">
    <location>
        <begin position="1"/>
        <end position="11"/>
    </location>
</feature>
<proteinExistence type="predicted"/>
<dbReference type="EMBL" id="JAULSU010000006">
    <property type="protein sequence ID" value="KAK0614600.1"/>
    <property type="molecule type" value="Genomic_DNA"/>
</dbReference>
<evidence type="ECO:0000256" key="1">
    <source>
        <dbReference type="SAM" id="MobiDB-lite"/>
    </source>
</evidence>
<organism evidence="2 3">
    <name type="scientific">Immersiella caudata</name>
    <dbReference type="NCBI Taxonomy" id="314043"/>
    <lineage>
        <taxon>Eukaryota</taxon>
        <taxon>Fungi</taxon>
        <taxon>Dikarya</taxon>
        <taxon>Ascomycota</taxon>
        <taxon>Pezizomycotina</taxon>
        <taxon>Sordariomycetes</taxon>
        <taxon>Sordariomycetidae</taxon>
        <taxon>Sordariales</taxon>
        <taxon>Lasiosphaeriaceae</taxon>
        <taxon>Immersiella</taxon>
    </lineage>
</organism>
<name>A0AA40BV12_9PEZI</name>
<dbReference type="AlphaFoldDB" id="A0AA40BV12"/>